<evidence type="ECO:0000313" key="4">
    <source>
        <dbReference type="Proteomes" id="UP000632138"/>
    </source>
</evidence>
<feature type="domain" description="Abortive infection phage resistance protein N-terminal" evidence="2">
    <location>
        <begin position="32"/>
        <end position="177"/>
    </location>
</feature>
<sequence length="660" mass="73653">MREADQDFYAYAVLEDVRAYAEINDVDPQDAFAGMVLEQLASEGLTEDAEVVRFKDHGVEVSGYGVATDDAVLDLFVTNYSPRADDGWKVNRSDIEAAFRRLENFLARSLSGSLARKGPSSELTGMIERVVDAYGRVDKIRFVYITNARSVLREPLSALTFQGRDIVLDVWDLRRLANWNASGSSAEPIVAEFPAGLPCLGTPTTTEDYSVFLTIVPGLDLAELYSRHGARLLERNVRAFLQVRGSVNAGIQRTLREHPERFLAYNNGIAATASRVDLETDESGQRVIRRLHNLQIVNGGQTTASIQYAKRTTDISRVQVQMKLTVVSPDQLEEIVPKISAYSNTQNRVTASDLRANAGYHVDVERIMRTLWAPPGPAHDSDTHWFYERARGQYATALAAEMTRSKQKIFKTINPADQKITKSDLAKFEMSWRMRPQQVSLGAEKNFTLFSEFIEEQPPLVDKEYCQHLVAKGILFRQADKLVFQQKFGGYKANIVTYTIAKLVHATGGRVNLDRIWREQRLSPAIAEAVSELAPLVQKVIVSPPGAGNVGEWAKKDGCWDAVRDIDWTPPPQLEAELTMVDRYPNDVDALQQSAVGDWEDLAAWGAESGYFDAGQRNIVRDVAHALSDGNTPAGRQLRAASLLMEIARKSGFRPTREDR</sequence>
<organism evidence="3 4">
    <name type="scientific">Paractinoplanes ovalisporus</name>
    <dbReference type="NCBI Taxonomy" id="2810368"/>
    <lineage>
        <taxon>Bacteria</taxon>
        <taxon>Bacillati</taxon>
        <taxon>Actinomycetota</taxon>
        <taxon>Actinomycetes</taxon>
        <taxon>Micromonosporales</taxon>
        <taxon>Micromonosporaceae</taxon>
        <taxon>Paractinoplanes</taxon>
    </lineage>
</organism>
<dbReference type="EMBL" id="JAENHP010000004">
    <property type="protein sequence ID" value="MBM2617045.1"/>
    <property type="molecule type" value="Genomic_DNA"/>
</dbReference>
<gene>
    <name evidence="3" type="ORF">JIG36_15920</name>
</gene>
<keyword evidence="4" id="KW-1185">Reference proteome</keyword>
<dbReference type="InterPro" id="IPR018891">
    <property type="entry name" value="AIPR_C"/>
</dbReference>
<dbReference type="Pfam" id="PF10592">
    <property type="entry name" value="AIPR"/>
    <property type="match status" value="1"/>
</dbReference>
<comment type="caution">
    <text evidence="3">The sequence shown here is derived from an EMBL/GenBank/DDBJ whole genome shotgun (WGS) entry which is preliminary data.</text>
</comment>
<proteinExistence type="predicted"/>
<dbReference type="InterPro" id="IPR055101">
    <property type="entry name" value="AIPR_N"/>
</dbReference>
<feature type="domain" description="Abortive phage infection protein C-terminal" evidence="1">
    <location>
        <begin position="233"/>
        <end position="545"/>
    </location>
</feature>
<dbReference type="Pfam" id="PF22879">
    <property type="entry name" value="AIPR_N"/>
    <property type="match status" value="1"/>
</dbReference>
<dbReference type="Proteomes" id="UP000632138">
    <property type="component" value="Unassembled WGS sequence"/>
</dbReference>
<protein>
    <submittedName>
        <fullName evidence="3">AIPR family protein</fullName>
    </submittedName>
</protein>
<evidence type="ECO:0000259" key="1">
    <source>
        <dbReference type="Pfam" id="PF10592"/>
    </source>
</evidence>
<dbReference type="RefSeq" id="WP_203377050.1">
    <property type="nucleotide sequence ID" value="NZ_JAENHP010000004.1"/>
</dbReference>
<reference evidence="3 4" key="1">
    <citation type="submission" date="2021-01" db="EMBL/GenBank/DDBJ databases">
        <title>Actinoplanes sp. nov. LDG1-06 isolated from lichen.</title>
        <authorList>
            <person name="Saeng-In P."/>
            <person name="Phongsopitanun W."/>
            <person name="Kanchanasin P."/>
            <person name="Yuki M."/>
            <person name="Kudo T."/>
            <person name="Ohkuma M."/>
            <person name="Tanasupawat S."/>
        </authorList>
    </citation>
    <scope>NUCLEOTIDE SEQUENCE [LARGE SCALE GENOMIC DNA]</scope>
    <source>
        <strain evidence="3 4">LDG1-06</strain>
    </source>
</reference>
<evidence type="ECO:0000313" key="3">
    <source>
        <dbReference type="EMBL" id="MBM2617045.1"/>
    </source>
</evidence>
<accession>A0ABS2AB99</accession>
<evidence type="ECO:0000259" key="2">
    <source>
        <dbReference type="Pfam" id="PF22879"/>
    </source>
</evidence>
<name>A0ABS2AB99_9ACTN</name>